<proteinExistence type="predicted"/>
<reference evidence="1" key="1">
    <citation type="submission" date="2014-09" db="EMBL/GenBank/DDBJ databases">
        <authorList>
            <person name="Magalhaes I.L.F."/>
            <person name="Oliveira U."/>
            <person name="Santos F.R."/>
            <person name="Vidigal T.H.D.A."/>
            <person name="Brescovit A.D."/>
            <person name="Santos A.J."/>
        </authorList>
    </citation>
    <scope>NUCLEOTIDE SEQUENCE</scope>
    <source>
        <tissue evidence="1">Shoot tissue taken approximately 20 cm above the soil surface</tissue>
    </source>
</reference>
<dbReference type="EMBL" id="GBRH01163658">
    <property type="protein sequence ID" value="JAE34238.1"/>
    <property type="molecule type" value="Transcribed_RNA"/>
</dbReference>
<reference evidence="1" key="2">
    <citation type="journal article" date="2015" name="Data Brief">
        <title>Shoot transcriptome of the giant reed, Arundo donax.</title>
        <authorList>
            <person name="Barrero R.A."/>
            <person name="Guerrero F.D."/>
            <person name="Moolhuijzen P."/>
            <person name="Goolsby J.A."/>
            <person name="Tidwell J."/>
            <person name="Bellgard S.E."/>
            <person name="Bellgard M.I."/>
        </authorList>
    </citation>
    <scope>NUCLEOTIDE SEQUENCE</scope>
    <source>
        <tissue evidence="1">Shoot tissue taken approximately 20 cm above the soil surface</tissue>
    </source>
</reference>
<dbReference type="AlphaFoldDB" id="A0A0A9HMX1"/>
<accession>A0A0A9HMX1</accession>
<name>A0A0A9HMX1_ARUDO</name>
<organism evidence="1">
    <name type="scientific">Arundo donax</name>
    <name type="common">Giant reed</name>
    <name type="synonym">Donax arundinaceus</name>
    <dbReference type="NCBI Taxonomy" id="35708"/>
    <lineage>
        <taxon>Eukaryota</taxon>
        <taxon>Viridiplantae</taxon>
        <taxon>Streptophyta</taxon>
        <taxon>Embryophyta</taxon>
        <taxon>Tracheophyta</taxon>
        <taxon>Spermatophyta</taxon>
        <taxon>Magnoliopsida</taxon>
        <taxon>Liliopsida</taxon>
        <taxon>Poales</taxon>
        <taxon>Poaceae</taxon>
        <taxon>PACMAD clade</taxon>
        <taxon>Arundinoideae</taxon>
        <taxon>Arundineae</taxon>
        <taxon>Arundo</taxon>
    </lineage>
</organism>
<sequence length="31" mass="3516">MESIHHYSSFLLSTLLGALLLVSSLARIWRT</sequence>
<evidence type="ECO:0000313" key="1">
    <source>
        <dbReference type="EMBL" id="JAE34238.1"/>
    </source>
</evidence>
<protein>
    <submittedName>
        <fullName evidence="1">Uncharacterized protein</fullName>
    </submittedName>
</protein>